<proteinExistence type="predicted"/>
<organism evidence="1">
    <name type="scientific">marine metagenome</name>
    <dbReference type="NCBI Taxonomy" id="408172"/>
    <lineage>
        <taxon>unclassified sequences</taxon>
        <taxon>metagenomes</taxon>
        <taxon>ecological metagenomes</taxon>
    </lineage>
</organism>
<evidence type="ECO:0008006" key="2">
    <source>
        <dbReference type="Google" id="ProtNLM"/>
    </source>
</evidence>
<evidence type="ECO:0000313" key="1">
    <source>
        <dbReference type="EMBL" id="SVA89946.1"/>
    </source>
</evidence>
<dbReference type="AlphaFoldDB" id="A0A381ZKX4"/>
<dbReference type="InterPro" id="IPR015943">
    <property type="entry name" value="WD40/YVTN_repeat-like_dom_sf"/>
</dbReference>
<reference evidence="1" key="1">
    <citation type="submission" date="2018-05" db="EMBL/GenBank/DDBJ databases">
        <authorList>
            <person name="Lanie J.A."/>
            <person name="Ng W.-L."/>
            <person name="Kazmierczak K.M."/>
            <person name="Andrzejewski T.M."/>
            <person name="Davidsen T.M."/>
            <person name="Wayne K.J."/>
            <person name="Tettelin H."/>
            <person name="Glass J.I."/>
            <person name="Rusch D."/>
            <person name="Podicherti R."/>
            <person name="Tsui H.-C.T."/>
            <person name="Winkler M.E."/>
        </authorList>
    </citation>
    <scope>NUCLEOTIDE SEQUENCE</scope>
</reference>
<name>A0A381ZKX4_9ZZZZ</name>
<gene>
    <name evidence="1" type="ORF">METZ01_LOCUS142800</name>
</gene>
<dbReference type="EMBL" id="UINC01021744">
    <property type="protein sequence ID" value="SVA89946.1"/>
    <property type="molecule type" value="Genomic_DNA"/>
</dbReference>
<dbReference type="SUPFAM" id="SSF63825">
    <property type="entry name" value="YWTD domain"/>
    <property type="match status" value="1"/>
</dbReference>
<sequence>DHVSKVCKIDPATGETVDYFRTPDGGGIHGLEWDEGNIWLTAFNPKALILVDGNTYEVIHKFTCDLNVLHGLALDGDGIWCSDRADKVIVKYEKTTGLEMDRIHLPPDGPDPHGLTIKDGVLWYSDADFPVAEGMRGYPEIGVIVANG</sequence>
<dbReference type="Gene3D" id="2.130.10.10">
    <property type="entry name" value="YVTN repeat-like/Quinoprotein amine dehydrogenase"/>
    <property type="match status" value="1"/>
</dbReference>
<accession>A0A381ZKX4</accession>
<feature type="non-terminal residue" evidence="1">
    <location>
        <position position="1"/>
    </location>
</feature>
<protein>
    <recommendedName>
        <fullName evidence="2">SMP-30/Gluconolactonase/LRE-like region domain-containing protein</fullName>
    </recommendedName>
</protein>